<sequence length="47" mass="5602">MIPCMSMKQPNTVNKPKRRLKLVLRPYIIALLSFFQNVNVEKKKKKE</sequence>
<dbReference type="EMBL" id="GGEC01059840">
    <property type="protein sequence ID" value="MBX40324.1"/>
    <property type="molecule type" value="Transcribed_RNA"/>
</dbReference>
<reference evidence="1" key="1">
    <citation type="submission" date="2018-02" db="EMBL/GenBank/DDBJ databases">
        <title>Rhizophora mucronata_Transcriptome.</title>
        <authorList>
            <person name="Meera S.P."/>
            <person name="Sreeshan A."/>
            <person name="Augustine A."/>
        </authorList>
    </citation>
    <scope>NUCLEOTIDE SEQUENCE</scope>
    <source>
        <tissue evidence="1">Leaf</tissue>
    </source>
</reference>
<proteinExistence type="predicted"/>
<evidence type="ECO:0000313" key="1">
    <source>
        <dbReference type="EMBL" id="MBX40324.1"/>
    </source>
</evidence>
<protein>
    <submittedName>
        <fullName evidence="1">Uncharacterized protein</fullName>
    </submittedName>
</protein>
<organism evidence="1">
    <name type="scientific">Rhizophora mucronata</name>
    <name type="common">Asiatic mangrove</name>
    <dbReference type="NCBI Taxonomy" id="61149"/>
    <lineage>
        <taxon>Eukaryota</taxon>
        <taxon>Viridiplantae</taxon>
        <taxon>Streptophyta</taxon>
        <taxon>Embryophyta</taxon>
        <taxon>Tracheophyta</taxon>
        <taxon>Spermatophyta</taxon>
        <taxon>Magnoliopsida</taxon>
        <taxon>eudicotyledons</taxon>
        <taxon>Gunneridae</taxon>
        <taxon>Pentapetalae</taxon>
        <taxon>rosids</taxon>
        <taxon>fabids</taxon>
        <taxon>Malpighiales</taxon>
        <taxon>Rhizophoraceae</taxon>
        <taxon>Rhizophora</taxon>
    </lineage>
</organism>
<name>A0A2P2NCX7_RHIMU</name>
<accession>A0A2P2NCX7</accession>
<dbReference type="AlphaFoldDB" id="A0A2P2NCX7"/>